<comment type="caution">
    <text evidence="6">The sequence shown here is derived from an EMBL/GenBank/DDBJ whole genome shotgun (WGS) entry which is preliminary data.</text>
</comment>
<accession>A0A7C9ITA4</accession>
<name>A0A7C9ITA4_9RHOB</name>
<dbReference type="Proteomes" id="UP000480350">
    <property type="component" value="Unassembled WGS sequence"/>
</dbReference>
<keyword evidence="4 5" id="KW-0472">Membrane</keyword>
<feature type="transmembrane region" description="Helical" evidence="5">
    <location>
        <begin position="125"/>
        <end position="146"/>
    </location>
</feature>
<evidence type="ECO:0000256" key="2">
    <source>
        <dbReference type="ARBA" id="ARBA00022692"/>
    </source>
</evidence>
<sequence length="231" mass="25109">MILNSILAALSQMSDPRFRSVLMRGVGLTLALLIGAYVLVFWLIQFLLPDSFTLPFIGEVSFVDELLSWGSVVLMMLLSVFLMVPVASAFTGLFLDDVADAVEARHYPALGPAPRVGLAEGIRESLGFLGVLIAANLVALVAYLVLAPFAPVIFYALNGFLLGREYFAMIAVRRLGRSEAKAAFRRHIGTIWIAGALMAVPLTVPIVNLMVPIIGVAAFTHLYHRLHATTR</sequence>
<evidence type="ECO:0000256" key="4">
    <source>
        <dbReference type="ARBA" id="ARBA00023136"/>
    </source>
</evidence>
<comment type="subcellular location">
    <subcellularLocation>
        <location evidence="1">Membrane</location>
        <topology evidence="1">Multi-pass membrane protein</topology>
    </subcellularLocation>
</comment>
<reference evidence="6 7" key="1">
    <citation type="submission" date="2019-12" db="EMBL/GenBank/DDBJ databases">
        <authorList>
            <person name="Lee S.D."/>
        </authorList>
    </citation>
    <scope>NUCLEOTIDE SEQUENCE [LARGE SCALE GENOMIC DNA]</scope>
    <source>
        <strain evidence="6 7">GH1-50</strain>
    </source>
</reference>
<feature type="transmembrane region" description="Helical" evidence="5">
    <location>
        <begin position="68"/>
        <end position="95"/>
    </location>
</feature>
<dbReference type="AlphaFoldDB" id="A0A7C9ITA4"/>
<evidence type="ECO:0008006" key="8">
    <source>
        <dbReference type="Google" id="ProtNLM"/>
    </source>
</evidence>
<organism evidence="6 7">
    <name type="scientific">Kangsaoukella pontilimi</name>
    <dbReference type="NCBI Taxonomy" id="2691042"/>
    <lineage>
        <taxon>Bacteria</taxon>
        <taxon>Pseudomonadati</taxon>
        <taxon>Pseudomonadota</taxon>
        <taxon>Alphaproteobacteria</taxon>
        <taxon>Rhodobacterales</taxon>
        <taxon>Paracoccaceae</taxon>
        <taxon>Kangsaoukella</taxon>
    </lineage>
</organism>
<dbReference type="RefSeq" id="WP_160765152.1">
    <property type="nucleotide sequence ID" value="NZ_WUPT01000002.1"/>
</dbReference>
<protein>
    <recommendedName>
        <fullName evidence="8">CysZ protein</fullName>
    </recommendedName>
</protein>
<evidence type="ECO:0000313" key="7">
    <source>
        <dbReference type="Proteomes" id="UP000480350"/>
    </source>
</evidence>
<keyword evidence="3 5" id="KW-1133">Transmembrane helix</keyword>
<dbReference type="InterPro" id="IPR059112">
    <property type="entry name" value="CysZ/EI24"/>
</dbReference>
<keyword evidence="2 5" id="KW-0812">Transmembrane</keyword>
<proteinExistence type="predicted"/>
<reference evidence="6 7" key="2">
    <citation type="submission" date="2020-03" db="EMBL/GenBank/DDBJ databases">
        <title>Kangsaoukella pontilimi gen. nov., sp. nov., a new member of the family Rhodobacteraceae isolated from a tidal mudflat.</title>
        <authorList>
            <person name="Kim I.S."/>
        </authorList>
    </citation>
    <scope>NUCLEOTIDE SEQUENCE [LARGE SCALE GENOMIC DNA]</scope>
    <source>
        <strain evidence="6 7">GH1-50</strain>
    </source>
</reference>
<evidence type="ECO:0000256" key="5">
    <source>
        <dbReference type="SAM" id="Phobius"/>
    </source>
</evidence>
<feature type="transmembrane region" description="Helical" evidence="5">
    <location>
        <begin position="152"/>
        <end position="172"/>
    </location>
</feature>
<keyword evidence="7" id="KW-1185">Reference proteome</keyword>
<evidence type="ECO:0000256" key="1">
    <source>
        <dbReference type="ARBA" id="ARBA00004141"/>
    </source>
</evidence>
<feature type="transmembrane region" description="Helical" evidence="5">
    <location>
        <begin position="21"/>
        <end position="48"/>
    </location>
</feature>
<evidence type="ECO:0000313" key="6">
    <source>
        <dbReference type="EMBL" id="MXQ08665.1"/>
    </source>
</evidence>
<evidence type="ECO:0000256" key="3">
    <source>
        <dbReference type="ARBA" id="ARBA00022989"/>
    </source>
</evidence>
<dbReference type="Pfam" id="PF07264">
    <property type="entry name" value="EI24"/>
    <property type="match status" value="1"/>
</dbReference>
<gene>
    <name evidence="6" type="ORF">GQ651_12485</name>
</gene>
<dbReference type="EMBL" id="WUPT01000002">
    <property type="protein sequence ID" value="MXQ08665.1"/>
    <property type="molecule type" value="Genomic_DNA"/>
</dbReference>